<dbReference type="CDD" id="cd15798">
    <property type="entry name" value="PMEI-like_3"/>
    <property type="match status" value="1"/>
</dbReference>
<reference evidence="12" key="1">
    <citation type="submission" date="2023-02" db="EMBL/GenBank/DDBJ databases">
        <title>Genome of toxic invasive species Heracleum sosnowskyi carries increased number of genes despite the absence of recent whole-genome duplications.</title>
        <authorList>
            <person name="Schelkunov M."/>
            <person name="Shtratnikova V."/>
            <person name="Makarenko M."/>
            <person name="Klepikova A."/>
            <person name="Omelchenko D."/>
            <person name="Novikova G."/>
            <person name="Obukhova E."/>
            <person name="Bogdanov V."/>
            <person name="Penin A."/>
            <person name="Logacheva M."/>
        </authorList>
    </citation>
    <scope>NUCLEOTIDE SEQUENCE</scope>
    <source>
        <strain evidence="12">Hsosn_3</strain>
        <tissue evidence="12">Leaf</tissue>
    </source>
</reference>
<comment type="similarity">
    <text evidence="3">In the C-terminal section; belongs to the pectinesterase family.</text>
</comment>
<feature type="domain" description="Pectinesterase inhibitor" evidence="11">
    <location>
        <begin position="27"/>
        <end position="178"/>
    </location>
</feature>
<evidence type="ECO:0000256" key="1">
    <source>
        <dbReference type="ARBA" id="ARBA00005184"/>
    </source>
</evidence>
<dbReference type="InterPro" id="IPR012334">
    <property type="entry name" value="Pectin_lyas_fold"/>
</dbReference>
<dbReference type="SMART" id="SM00856">
    <property type="entry name" value="PMEI"/>
    <property type="match status" value="1"/>
</dbReference>
<evidence type="ECO:0000256" key="6">
    <source>
        <dbReference type="ARBA" id="ARBA00023085"/>
    </source>
</evidence>
<evidence type="ECO:0000256" key="8">
    <source>
        <dbReference type="ARBA" id="ARBA00047928"/>
    </source>
</evidence>
<dbReference type="GO" id="GO:0004857">
    <property type="term" value="F:enzyme inhibitor activity"/>
    <property type="evidence" value="ECO:0007669"/>
    <property type="project" value="InterPro"/>
</dbReference>
<reference evidence="12" key="2">
    <citation type="submission" date="2023-05" db="EMBL/GenBank/DDBJ databases">
        <authorList>
            <person name="Schelkunov M.I."/>
        </authorList>
    </citation>
    <scope>NUCLEOTIDE SEQUENCE</scope>
    <source>
        <strain evidence="12">Hsosn_3</strain>
        <tissue evidence="12">Leaf</tissue>
    </source>
</reference>
<dbReference type="SUPFAM" id="SSF101148">
    <property type="entry name" value="Plant invertase/pectin methylesterase inhibitor"/>
    <property type="match status" value="1"/>
</dbReference>
<feature type="active site" evidence="9">
    <location>
        <position position="371"/>
    </location>
</feature>
<keyword evidence="6 10" id="KW-0063">Aspartyl esterase</keyword>
<evidence type="ECO:0000256" key="7">
    <source>
        <dbReference type="ARBA" id="ARBA00023316"/>
    </source>
</evidence>
<dbReference type="EMBL" id="JAUIZM010000010">
    <property type="protein sequence ID" value="KAK1360992.1"/>
    <property type="molecule type" value="Genomic_DNA"/>
</dbReference>
<keyword evidence="5 10" id="KW-0378">Hydrolase</keyword>
<proteinExistence type="inferred from homology"/>
<dbReference type="InterPro" id="IPR033131">
    <property type="entry name" value="Pectinesterase_Asp_AS"/>
</dbReference>
<name>A0AAD8M665_9APIA</name>
<dbReference type="SUPFAM" id="SSF51126">
    <property type="entry name" value="Pectin lyase-like"/>
    <property type="match status" value="1"/>
</dbReference>
<evidence type="ECO:0000256" key="4">
    <source>
        <dbReference type="ARBA" id="ARBA00013229"/>
    </source>
</evidence>
<dbReference type="NCBIfam" id="TIGR01614">
    <property type="entry name" value="PME_inhib"/>
    <property type="match status" value="1"/>
</dbReference>
<dbReference type="InterPro" id="IPR035513">
    <property type="entry name" value="Invertase/methylesterase_inhib"/>
</dbReference>
<dbReference type="GO" id="GO:0042545">
    <property type="term" value="P:cell wall modification"/>
    <property type="evidence" value="ECO:0007669"/>
    <property type="project" value="UniProtKB-UniRule"/>
</dbReference>
<evidence type="ECO:0000256" key="9">
    <source>
        <dbReference type="PROSITE-ProRule" id="PRU10040"/>
    </source>
</evidence>
<dbReference type="PROSITE" id="PS00503">
    <property type="entry name" value="PECTINESTERASE_2"/>
    <property type="match status" value="1"/>
</dbReference>
<dbReference type="Pfam" id="PF01095">
    <property type="entry name" value="Pectinesterase"/>
    <property type="match status" value="1"/>
</dbReference>
<keyword evidence="7" id="KW-0961">Cell wall biogenesis/degradation</keyword>
<dbReference type="FunFam" id="2.160.20.10:FF:000001">
    <property type="entry name" value="Pectinesterase"/>
    <property type="match status" value="1"/>
</dbReference>
<accession>A0AAD8M665</accession>
<dbReference type="InterPro" id="IPR000070">
    <property type="entry name" value="Pectinesterase_cat"/>
</dbReference>
<dbReference type="Proteomes" id="UP001237642">
    <property type="component" value="Unassembled WGS sequence"/>
</dbReference>
<dbReference type="InterPro" id="IPR011050">
    <property type="entry name" value="Pectin_lyase_fold/virulence"/>
</dbReference>
<comment type="catalytic activity">
    <reaction evidence="8 10">
        <text>[(1-&gt;4)-alpha-D-galacturonosyl methyl ester](n) + n H2O = [(1-&gt;4)-alpha-D-galacturonosyl](n) + n methanol + n H(+)</text>
        <dbReference type="Rhea" id="RHEA:22380"/>
        <dbReference type="Rhea" id="RHEA-COMP:14570"/>
        <dbReference type="Rhea" id="RHEA-COMP:14573"/>
        <dbReference type="ChEBI" id="CHEBI:15377"/>
        <dbReference type="ChEBI" id="CHEBI:15378"/>
        <dbReference type="ChEBI" id="CHEBI:17790"/>
        <dbReference type="ChEBI" id="CHEBI:140522"/>
        <dbReference type="ChEBI" id="CHEBI:140523"/>
        <dbReference type="EC" id="3.1.1.11"/>
    </reaction>
</comment>
<gene>
    <name evidence="12" type="ORF">POM88_045466</name>
</gene>
<evidence type="ECO:0000259" key="11">
    <source>
        <dbReference type="SMART" id="SM00856"/>
    </source>
</evidence>
<dbReference type="Gene3D" id="1.20.140.40">
    <property type="entry name" value="Invertase/pectin methylesterase inhibitor family protein"/>
    <property type="match status" value="1"/>
</dbReference>
<evidence type="ECO:0000256" key="10">
    <source>
        <dbReference type="RuleBase" id="RU000589"/>
    </source>
</evidence>
<comment type="similarity">
    <text evidence="2">In the N-terminal section; belongs to the PMEI family.</text>
</comment>
<dbReference type="Gene3D" id="2.160.20.10">
    <property type="entry name" value="Single-stranded right-handed beta-helix, Pectin lyase-like"/>
    <property type="match status" value="1"/>
</dbReference>
<dbReference type="InterPro" id="IPR006501">
    <property type="entry name" value="Pectinesterase_inhib_dom"/>
</dbReference>
<evidence type="ECO:0000313" key="13">
    <source>
        <dbReference type="Proteomes" id="UP001237642"/>
    </source>
</evidence>
<dbReference type="GO" id="GO:0030599">
    <property type="term" value="F:pectinesterase activity"/>
    <property type="evidence" value="ECO:0007669"/>
    <property type="project" value="UniProtKB-UniRule"/>
</dbReference>
<evidence type="ECO:0000256" key="3">
    <source>
        <dbReference type="ARBA" id="ARBA00007786"/>
    </source>
</evidence>
<organism evidence="12 13">
    <name type="scientific">Heracleum sosnowskyi</name>
    <dbReference type="NCBI Taxonomy" id="360622"/>
    <lineage>
        <taxon>Eukaryota</taxon>
        <taxon>Viridiplantae</taxon>
        <taxon>Streptophyta</taxon>
        <taxon>Embryophyta</taxon>
        <taxon>Tracheophyta</taxon>
        <taxon>Spermatophyta</taxon>
        <taxon>Magnoliopsida</taxon>
        <taxon>eudicotyledons</taxon>
        <taxon>Gunneridae</taxon>
        <taxon>Pentapetalae</taxon>
        <taxon>asterids</taxon>
        <taxon>campanulids</taxon>
        <taxon>Apiales</taxon>
        <taxon>Apiaceae</taxon>
        <taxon>Apioideae</taxon>
        <taxon>apioid superclade</taxon>
        <taxon>Tordylieae</taxon>
        <taxon>Tordyliinae</taxon>
        <taxon>Heracleum</taxon>
    </lineage>
</organism>
<dbReference type="AlphaFoldDB" id="A0AAD8M665"/>
<evidence type="ECO:0000256" key="5">
    <source>
        <dbReference type="ARBA" id="ARBA00022801"/>
    </source>
</evidence>
<sequence>MLILLIHICLSFISISQALPDSDESPTAAGDISYWCKTTPHPEPCKYFLGHNFDSRPRNRTHFRQMMFQVALDRAEVAQNYTATLESRCRSKRQKAAWNDCNKLFRDTIYQLNQTLEGTKYNTNGKNCSSFDAQTWLSAALTNLETCQTGSFELNVTKFIAPIIANNVSELISNSLAINEGFLTQGNDTENVDGDKDFPSWVTPGDRRLLQSSSWASRANVVVAKDRTGKFTSVQAAINYAAKVKRGNRRFIIYVKRGVYSENIAVANNLNNIMLVGDGLRYTIITSSRSVARGYTTYSSATAGIDGTGFIARGITFRNTAGPQNGQAVALRSASDLSVFYACGFEGYQDTLFVHAQRQFYKLCYIYGTIDFIFGNAAVVFQNCLIYVRRPLHGQVNVVTAQGRADPFQNTGISIQFCRIMAAPDLIPVAKTTNTYLGRPWQQYSRTVLIKTYIDSLVSPQGWLAWQNSNFAWETLYYGEYKNTGPGSSTRNRVKWKGYRVITSANEASRFTVANLIAGRAWLGATGVPFYSGL</sequence>
<protein>
    <recommendedName>
        <fullName evidence="4 10">Pectinesterase</fullName>
        <ecNumber evidence="4 10">3.1.1.11</ecNumber>
    </recommendedName>
</protein>
<dbReference type="Pfam" id="PF04043">
    <property type="entry name" value="PMEI"/>
    <property type="match status" value="1"/>
</dbReference>
<dbReference type="GO" id="GO:0045490">
    <property type="term" value="P:pectin catabolic process"/>
    <property type="evidence" value="ECO:0007669"/>
    <property type="project" value="UniProtKB-UniRule"/>
</dbReference>
<comment type="pathway">
    <text evidence="1 10">Glycan metabolism; pectin degradation; 2-dehydro-3-deoxy-D-gluconate from pectin: step 1/5.</text>
</comment>
<evidence type="ECO:0000313" key="12">
    <source>
        <dbReference type="EMBL" id="KAK1360992.1"/>
    </source>
</evidence>
<dbReference type="PANTHER" id="PTHR31707">
    <property type="entry name" value="PECTINESTERASE"/>
    <property type="match status" value="1"/>
</dbReference>
<feature type="signal peptide" evidence="10">
    <location>
        <begin position="1"/>
        <end position="18"/>
    </location>
</feature>
<keyword evidence="10" id="KW-0732">Signal</keyword>
<dbReference type="EC" id="3.1.1.11" evidence="4 10"/>
<evidence type="ECO:0000256" key="2">
    <source>
        <dbReference type="ARBA" id="ARBA00006027"/>
    </source>
</evidence>
<comment type="caution">
    <text evidence="12">The sequence shown here is derived from an EMBL/GenBank/DDBJ whole genome shotgun (WGS) entry which is preliminary data.</text>
</comment>
<keyword evidence="13" id="KW-1185">Reference proteome</keyword>
<feature type="chain" id="PRO_5041767855" description="Pectinesterase" evidence="10">
    <location>
        <begin position="19"/>
        <end position="534"/>
    </location>
</feature>